<evidence type="ECO:0000259" key="3">
    <source>
        <dbReference type="PROSITE" id="PS50089"/>
    </source>
</evidence>
<evidence type="ECO:0000313" key="5">
    <source>
        <dbReference type="EMBL" id="CAJ1380651.1"/>
    </source>
</evidence>
<evidence type="ECO:0000256" key="1">
    <source>
        <dbReference type="PROSITE-ProRule" id="PRU00175"/>
    </source>
</evidence>
<dbReference type="InterPro" id="IPR014891">
    <property type="entry name" value="DWNN_domain"/>
</dbReference>
<dbReference type="Gene3D" id="3.10.20.90">
    <property type="entry name" value="Phosphatidylinositol 3-kinase Catalytic Subunit, Chain A, domain 1"/>
    <property type="match status" value="1"/>
</dbReference>
<dbReference type="SMART" id="SM01180">
    <property type="entry name" value="DWNN"/>
    <property type="match status" value="1"/>
</dbReference>
<reference evidence="5" key="1">
    <citation type="submission" date="2023-08" db="EMBL/GenBank/DDBJ databases">
        <authorList>
            <person name="Chen Y."/>
            <person name="Shah S."/>
            <person name="Dougan E. K."/>
            <person name="Thang M."/>
            <person name="Chan C."/>
        </authorList>
    </citation>
    <scope>NUCLEOTIDE SEQUENCE</scope>
</reference>
<dbReference type="AlphaFoldDB" id="A0AA36I5H1"/>
<feature type="domain" description="RING-type" evidence="3">
    <location>
        <begin position="132"/>
        <end position="169"/>
    </location>
</feature>
<keyword evidence="1" id="KW-0863">Zinc-finger</keyword>
<gene>
    <name evidence="5" type="ORF">EVOR1521_LOCUS8544</name>
</gene>
<feature type="compositionally biased region" description="Low complexity" evidence="2">
    <location>
        <begin position="347"/>
        <end position="373"/>
    </location>
</feature>
<dbReference type="Proteomes" id="UP001178507">
    <property type="component" value="Unassembled WGS sequence"/>
</dbReference>
<dbReference type="SUPFAM" id="SSF57850">
    <property type="entry name" value="RING/U-box"/>
    <property type="match status" value="1"/>
</dbReference>
<feature type="region of interest" description="Disordered" evidence="2">
    <location>
        <begin position="269"/>
        <end position="408"/>
    </location>
</feature>
<dbReference type="InterPro" id="IPR001841">
    <property type="entry name" value="Znf_RING"/>
</dbReference>
<evidence type="ECO:0008006" key="7">
    <source>
        <dbReference type="Google" id="ProtNLM"/>
    </source>
</evidence>
<proteinExistence type="predicted"/>
<feature type="compositionally biased region" description="Acidic residues" evidence="2">
    <location>
        <begin position="278"/>
        <end position="290"/>
    </location>
</feature>
<sequence length="487" mass="52692">MPSFRSKLDKNVVYFRFAHEGQALEKVEFYGKEIAVGDLRHTIAEMKKLPKVDLQIMNETTGEVYARDGHLLHRNVIVTVRRTPVQTQKRAQVLNLEGADIFAPVKKAKKAAKVVEPEVPEQKAPCPPEYLCPVCRGLFEDPAIARCCGRSACAVCFKEHSSGFCPLCSREEEQKPLPNPRLAEIIGSLNLDYFELPSVTVARQAAARGADLSAKKAAAKAPVAAATPSPPQAQAVPVASVPMSQAGESPLCLVESESTKVGNSFHVKPGFMNLQEGDGSEIEVEAEEEQSGSRKRSSSFWLDPRPISSLASAGGLQTRAHVDGKQESSAAKEMAPGFGDDKPKKPGAPWSGSGSTGSTSAATPSESQGLSDLSDSDDDRSVASDDTDDESRPLVPTPSHDHRPPVVDSYDVVEAVKHFASQRGADPKQQKREDLLAAIKMKDAQIKQLRTSSKKAHVKLELRSHYAKVLEEIETEVSLLEKDLAAL</sequence>
<dbReference type="GO" id="GO:0008270">
    <property type="term" value="F:zinc ion binding"/>
    <property type="evidence" value="ECO:0007669"/>
    <property type="project" value="UniProtKB-KW"/>
</dbReference>
<protein>
    <recommendedName>
        <fullName evidence="7">DWNN domain-containing protein</fullName>
    </recommendedName>
</protein>
<feature type="domain" description="DWNN" evidence="4">
    <location>
        <begin position="13"/>
        <end position="84"/>
    </location>
</feature>
<comment type="caution">
    <text evidence="5">The sequence shown here is derived from an EMBL/GenBank/DDBJ whole genome shotgun (WGS) entry which is preliminary data.</text>
</comment>
<dbReference type="InterPro" id="IPR013083">
    <property type="entry name" value="Znf_RING/FYVE/PHD"/>
</dbReference>
<keyword evidence="1" id="KW-0862">Zinc</keyword>
<dbReference type="Pfam" id="PF08783">
    <property type="entry name" value="DWNN"/>
    <property type="match status" value="1"/>
</dbReference>
<dbReference type="PROSITE" id="PS51282">
    <property type="entry name" value="DWNN"/>
    <property type="match status" value="1"/>
</dbReference>
<keyword evidence="6" id="KW-1185">Reference proteome</keyword>
<dbReference type="EMBL" id="CAUJNA010000735">
    <property type="protein sequence ID" value="CAJ1380651.1"/>
    <property type="molecule type" value="Genomic_DNA"/>
</dbReference>
<dbReference type="PROSITE" id="PS50089">
    <property type="entry name" value="ZF_RING_2"/>
    <property type="match status" value="1"/>
</dbReference>
<accession>A0AA36I5H1</accession>
<evidence type="ECO:0000313" key="6">
    <source>
        <dbReference type="Proteomes" id="UP001178507"/>
    </source>
</evidence>
<organism evidence="5 6">
    <name type="scientific">Effrenium voratum</name>
    <dbReference type="NCBI Taxonomy" id="2562239"/>
    <lineage>
        <taxon>Eukaryota</taxon>
        <taxon>Sar</taxon>
        <taxon>Alveolata</taxon>
        <taxon>Dinophyceae</taxon>
        <taxon>Suessiales</taxon>
        <taxon>Symbiodiniaceae</taxon>
        <taxon>Effrenium</taxon>
    </lineage>
</organism>
<name>A0AA36I5H1_9DINO</name>
<evidence type="ECO:0000256" key="2">
    <source>
        <dbReference type="SAM" id="MobiDB-lite"/>
    </source>
</evidence>
<dbReference type="Gene3D" id="3.30.40.10">
    <property type="entry name" value="Zinc/RING finger domain, C3HC4 (zinc finger)"/>
    <property type="match status" value="1"/>
</dbReference>
<evidence type="ECO:0000259" key="4">
    <source>
        <dbReference type="PROSITE" id="PS51282"/>
    </source>
</evidence>
<keyword evidence="1" id="KW-0479">Metal-binding</keyword>